<gene>
    <name evidence="1" type="ORF">HDF15_000854</name>
</gene>
<name>A0A7W8E8G8_9BACT</name>
<evidence type="ECO:0000313" key="1">
    <source>
        <dbReference type="EMBL" id="MBB5062524.1"/>
    </source>
</evidence>
<sequence length="203" mass="22972">MGVSQPFLSQMENGQRPVQEAVATRAFELLGEPTLLPLDPNRRQDETSLANELGALGYPGLAPFAGQPSRNPAELLLDALDRPDLDTRVAEGLPWLALRYPDLDWDWLLSETKLRNRQNRLGFVVGLAQQIAHRSQGLNKSQSKLNVVEVELEKARLANPDTYCHDSWSQRQRDQTNKRRSDLAEHWNLTTGVKVEHLDHYSS</sequence>
<accession>A0A7W8E8G8</accession>
<dbReference type="AlphaFoldDB" id="A0A7W8E8G8"/>
<evidence type="ECO:0008006" key="3">
    <source>
        <dbReference type="Google" id="ProtNLM"/>
    </source>
</evidence>
<dbReference type="EMBL" id="JACHIO010000003">
    <property type="protein sequence ID" value="MBB5062524.1"/>
    <property type="molecule type" value="Genomic_DNA"/>
</dbReference>
<dbReference type="Proteomes" id="UP000584867">
    <property type="component" value="Unassembled WGS sequence"/>
</dbReference>
<organism evidence="1 2">
    <name type="scientific">Granulicella mallensis</name>
    <dbReference type="NCBI Taxonomy" id="940614"/>
    <lineage>
        <taxon>Bacteria</taxon>
        <taxon>Pseudomonadati</taxon>
        <taxon>Acidobacteriota</taxon>
        <taxon>Terriglobia</taxon>
        <taxon>Terriglobales</taxon>
        <taxon>Acidobacteriaceae</taxon>
        <taxon>Granulicella</taxon>
    </lineage>
</organism>
<reference evidence="1 2" key="1">
    <citation type="submission" date="2020-08" db="EMBL/GenBank/DDBJ databases">
        <title>Genomic Encyclopedia of Type Strains, Phase IV (KMG-V): Genome sequencing to study the core and pangenomes of soil and plant-associated prokaryotes.</title>
        <authorList>
            <person name="Whitman W."/>
        </authorList>
    </citation>
    <scope>NUCLEOTIDE SEQUENCE [LARGE SCALE GENOMIC DNA]</scope>
    <source>
        <strain evidence="1 2">X5P3</strain>
    </source>
</reference>
<protein>
    <recommendedName>
        <fullName evidence="3">Helix-turn-helix domain protein</fullName>
    </recommendedName>
</protein>
<comment type="caution">
    <text evidence="1">The sequence shown here is derived from an EMBL/GenBank/DDBJ whole genome shotgun (WGS) entry which is preliminary data.</text>
</comment>
<evidence type="ECO:0000313" key="2">
    <source>
        <dbReference type="Proteomes" id="UP000584867"/>
    </source>
</evidence>
<proteinExistence type="predicted"/>